<dbReference type="EMBL" id="SHKR01000014">
    <property type="protein sequence ID" value="RZU12122.1"/>
    <property type="molecule type" value="Genomic_DNA"/>
</dbReference>
<keyword evidence="9" id="KW-1185">Reference proteome</keyword>
<evidence type="ECO:0000256" key="3">
    <source>
        <dbReference type="ARBA" id="ARBA00023125"/>
    </source>
</evidence>
<dbReference type="PANTHER" id="PTHR43214">
    <property type="entry name" value="TWO-COMPONENT RESPONSE REGULATOR"/>
    <property type="match status" value="1"/>
</dbReference>
<feature type="domain" description="Response regulatory" evidence="7">
    <location>
        <begin position="2"/>
        <end position="122"/>
    </location>
</feature>
<dbReference type="SMART" id="SM00421">
    <property type="entry name" value="HTH_LUXR"/>
    <property type="match status" value="1"/>
</dbReference>
<keyword evidence="2" id="KW-0805">Transcription regulation</keyword>
<dbReference type="PRINTS" id="PR00038">
    <property type="entry name" value="HTHLUXR"/>
</dbReference>
<dbReference type="Proteomes" id="UP000292027">
    <property type="component" value="Unassembled WGS sequence"/>
</dbReference>
<keyword evidence="4" id="KW-0804">Transcription</keyword>
<accession>A0A4Q7WPF1</accession>
<dbReference type="CDD" id="cd17535">
    <property type="entry name" value="REC_NarL-like"/>
    <property type="match status" value="1"/>
</dbReference>
<dbReference type="PROSITE" id="PS00622">
    <property type="entry name" value="HTH_LUXR_1"/>
    <property type="match status" value="1"/>
</dbReference>
<dbReference type="RefSeq" id="WP_130446747.1">
    <property type="nucleotide sequence ID" value="NZ_SHKR01000014.1"/>
</dbReference>
<dbReference type="PANTHER" id="PTHR43214:SF24">
    <property type="entry name" value="TRANSCRIPTIONAL REGULATORY PROTEIN NARL-RELATED"/>
    <property type="match status" value="1"/>
</dbReference>
<keyword evidence="3" id="KW-0238">DNA-binding</keyword>
<feature type="modified residue" description="4-aspartylphosphate" evidence="5">
    <location>
        <position position="52"/>
    </location>
</feature>
<dbReference type="CDD" id="cd06170">
    <property type="entry name" value="LuxR_C_like"/>
    <property type="match status" value="1"/>
</dbReference>
<dbReference type="GO" id="GO:0006355">
    <property type="term" value="P:regulation of DNA-templated transcription"/>
    <property type="evidence" value="ECO:0007669"/>
    <property type="project" value="InterPro"/>
</dbReference>
<dbReference type="SUPFAM" id="SSF52172">
    <property type="entry name" value="CheY-like"/>
    <property type="match status" value="1"/>
</dbReference>
<evidence type="ECO:0000256" key="1">
    <source>
        <dbReference type="ARBA" id="ARBA00022553"/>
    </source>
</evidence>
<dbReference type="OrthoDB" id="4135368at2"/>
<evidence type="ECO:0000313" key="9">
    <source>
        <dbReference type="Proteomes" id="UP000292027"/>
    </source>
</evidence>
<dbReference type="Pfam" id="PF00196">
    <property type="entry name" value="GerE"/>
    <property type="match status" value="1"/>
</dbReference>
<dbReference type="Pfam" id="PF00072">
    <property type="entry name" value="Response_reg"/>
    <property type="match status" value="1"/>
</dbReference>
<proteinExistence type="predicted"/>
<feature type="domain" description="HTH luxR-type" evidence="6">
    <location>
        <begin position="142"/>
        <end position="213"/>
    </location>
</feature>
<dbReference type="Gene3D" id="3.40.50.2300">
    <property type="match status" value="1"/>
</dbReference>
<dbReference type="GO" id="GO:0003677">
    <property type="term" value="F:DNA binding"/>
    <property type="evidence" value="ECO:0007669"/>
    <property type="project" value="UniProtKB-KW"/>
</dbReference>
<gene>
    <name evidence="8" type="ORF">EV645_5383</name>
</gene>
<evidence type="ECO:0000313" key="8">
    <source>
        <dbReference type="EMBL" id="RZU12122.1"/>
    </source>
</evidence>
<protein>
    <submittedName>
        <fullName evidence="8">LuxR family two component transcriptional regulator</fullName>
    </submittedName>
</protein>
<evidence type="ECO:0000256" key="5">
    <source>
        <dbReference type="PROSITE-ProRule" id="PRU00169"/>
    </source>
</evidence>
<dbReference type="InterPro" id="IPR039420">
    <property type="entry name" value="WalR-like"/>
</dbReference>
<dbReference type="InterPro" id="IPR058245">
    <property type="entry name" value="NreC/VraR/RcsB-like_REC"/>
</dbReference>
<evidence type="ECO:0000259" key="7">
    <source>
        <dbReference type="PROSITE" id="PS50110"/>
    </source>
</evidence>
<evidence type="ECO:0000256" key="4">
    <source>
        <dbReference type="ARBA" id="ARBA00023163"/>
    </source>
</evidence>
<dbReference type="InterPro" id="IPR001789">
    <property type="entry name" value="Sig_transdc_resp-reg_receiver"/>
</dbReference>
<keyword evidence="1 5" id="KW-0597">Phosphoprotein</keyword>
<reference evidence="8 9" key="1">
    <citation type="journal article" date="2015" name="Stand. Genomic Sci.">
        <title>Genomic Encyclopedia of Bacterial and Archaeal Type Strains, Phase III: the genomes of soil and plant-associated and newly described type strains.</title>
        <authorList>
            <person name="Whitman W.B."/>
            <person name="Woyke T."/>
            <person name="Klenk H.P."/>
            <person name="Zhou Y."/>
            <person name="Lilburn T.G."/>
            <person name="Beck B.J."/>
            <person name="De Vos P."/>
            <person name="Vandamme P."/>
            <person name="Eisen J.A."/>
            <person name="Garrity G."/>
            <person name="Hugenholtz P."/>
            <person name="Kyrpides N.C."/>
        </authorList>
    </citation>
    <scope>NUCLEOTIDE SEQUENCE [LARGE SCALE GENOMIC DNA]</scope>
    <source>
        <strain evidence="8 9">VKM Ac-2540</strain>
    </source>
</reference>
<dbReference type="GO" id="GO:0000160">
    <property type="term" value="P:phosphorelay signal transduction system"/>
    <property type="evidence" value="ECO:0007669"/>
    <property type="project" value="InterPro"/>
</dbReference>
<organism evidence="8 9">
    <name type="scientific">Kribbella rubisoli</name>
    <dbReference type="NCBI Taxonomy" id="3075929"/>
    <lineage>
        <taxon>Bacteria</taxon>
        <taxon>Bacillati</taxon>
        <taxon>Actinomycetota</taxon>
        <taxon>Actinomycetes</taxon>
        <taxon>Propionibacteriales</taxon>
        <taxon>Kribbellaceae</taxon>
        <taxon>Kribbella</taxon>
    </lineage>
</organism>
<dbReference type="SMART" id="SM00448">
    <property type="entry name" value="REC"/>
    <property type="match status" value="1"/>
</dbReference>
<dbReference type="AlphaFoldDB" id="A0A4Q7WPF1"/>
<dbReference type="PROSITE" id="PS50110">
    <property type="entry name" value="RESPONSE_REGULATORY"/>
    <property type="match status" value="1"/>
</dbReference>
<evidence type="ECO:0000256" key="2">
    <source>
        <dbReference type="ARBA" id="ARBA00023015"/>
    </source>
</evidence>
<dbReference type="InterPro" id="IPR000792">
    <property type="entry name" value="Tscrpt_reg_LuxR_C"/>
</dbReference>
<sequence>MRVVIAEDSLLFREGMARLLTEAGFDVVGQAGDADELRILVDRHRPDVAIVDIRMPPGYGKEGLTAAQEIRAQHPGTAVLVLSQYVEPQYALTLLSTGATGTGYLLKDRVVQLTDFTDAVRRIGRGDLVIDPAVVEQLLGRPRSPVERLSDRERDVLELMAQGRSNQSITDALVLSPKTVEAHVRSIFHKFGLPPGLDDHRRVRAVLMFLRASDA</sequence>
<evidence type="ECO:0000259" key="6">
    <source>
        <dbReference type="PROSITE" id="PS50043"/>
    </source>
</evidence>
<comment type="caution">
    <text evidence="8">The sequence shown here is derived from an EMBL/GenBank/DDBJ whole genome shotgun (WGS) entry which is preliminary data.</text>
</comment>
<dbReference type="InterPro" id="IPR011006">
    <property type="entry name" value="CheY-like_superfamily"/>
</dbReference>
<dbReference type="PROSITE" id="PS50043">
    <property type="entry name" value="HTH_LUXR_2"/>
    <property type="match status" value="1"/>
</dbReference>
<name>A0A4Q7WPF1_9ACTN</name>